<dbReference type="AlphaFoldDB" id="A0A0A8YVF7"/>
<reference evidence="1" key="1">
    <citation type="submission" date="2014-09" db="EMBL/GenBank/DDBJ databases">
        <authorList>
            <person name="Magalhaes I.L.F."/>
            <person name="Oliveira U."/>
            <person name="Santos F.R."/>
            <person name="Vidigal T.H.D.A."/>
            <person name="Brescovit A.D."/>
            <person name="Santos A.J."/>
        </authorList>
    </citation>
    <scope>NUCLEOTIDE SEQUENCE</scope>
    <source>
        <tissue evidence="1">Shoot tissue taken approximately 20 cm above the soil surface</tissue>
    </source>
</reference>
<sequence length="63" mass="7070">MAGVSVNVPFLILKPIAVPRLKRRRILLWNALMIIKSSKVVACCPFGKRSRCPGSTPFCRFPK</sequence>
<name>A0A0A8YVF7_ARUDO</name>
<reference evidence="1" key="2">
    <citation type="journal article" date="2015" name="Data Brief">
        <title>Shoot transcriptome of the giant reed, Arundo donax.</title>
        <authorList>
            <person name="Barrero R.A."/>
            <person name="Guerrero F.D."/>
            <person name="Moolhuijzen P."/>
            <person name="Goolsby J.A."/>
            <person name="Tidwell J."/>
            <person name="Bellgard S.E."/>
            <person name="Bellgard M.I."/>
        </authorList>
    </citation>
    <scope>NUCLEOTIDE SEQUENCE</scope>
    <source>
        <tissue evidence="1">Shoot tissue taken approximately 20 cm above the soil surface</tissue>
    </source>
</reference>
<accession>A0A0A8YVF7</accession>
<proteinExistence type="predicted"/>
<evidence type="ECO:0000313" key="1">
    <source>
        <dbReference type="EMBL" id="JAD30576.1"/>
    </source>
</evidence>
<protein>
    <submittedName>
        <fullName evidence="1">Uncharacterized protein</fullName>
    </submittedName>
</protein>
<organism evidence="1">
    <name type="scientific">Arundo donax</name>
    <name type="common">Giant reed</name>
    <name type="synonym">Donax arundinaceus</name>
    <dbReference type="NCBI Taxonomy" id="35708"/>
    <lineage>
        <taxon>Eukaryota</taxon>
        <taxon>Viridiplantae</taxon>
        <taxon>Streptophyta</taxon>
        <taxon>Embryophyta</taxon>
        <taxon>Tracheophyta</taxon>
        <taxon>Spermatophyta</taxon>
        <taxon>Magnoliopsida</taxon>
        <taxon>Liliopsida</taxon>
        <taxon>Poales</taxon>
        <taxon>Poaceae</taxon>
        <taxon>PACMAD clade</taxon>
        <taxon>Arundinoideae</taxon>
        <taxon>Arundineae</taxon>
        <taxon>Arundo</taxon>
    </lineage>
</organism>
<dbReference type="EMBL" id="GBRH01267319">
    <property type="protein sequence ID" value="JAD30576.1"/>
    <property type="molecule type" value="Transcribed_RNA"/>
</dbReference>